<sequence length="406" mass="41322">MKARSAAVAAVAASALALAGCSGDAGGGGDSLVWSMWIGSTQDQQAWESVASAGGEAAGLDVSLQGSPFADYWTKLSTQLGTSNAPCIVTMQSLRLNQFSDGLLPLDDLVESTDFDIDAFDAGALDALALDGVHYAIPYDTGPLVLFYNRDAFAAAGVDEPEPGWSVEEFEAAADALDADGQVAFAASIEDLYIQSSVLAYNGGRVLAEDGAYDLTSPEFAEGVDWIAGLVQDGKATRADGADPSADDNAFMNGSAASMVAGPWQLIDIATKADFEVGVATIPAGASGQATFSAGSGFGISSTCEEPEAAFEAITAMTSEDVLGELAAQGRALPARTAQQPLWFDNAGIEGADASLESASASSVPLPGSALSDKFNQLLAQYGPQAVNGDRPAAEVLADMASQLGG</sequence>
<comment type="similarity">
    <text evidence="2">Belongs to the bacterial solute-binding protein 1 family.</text>
</comment>
<evidence type="ECO:0000256" key="1">
    <source>
        <dbReference type="ARBA" id="ARBA00004196"/>
    </source>
</evidence>
<evidence type="ECO:0000256" key="3">
    <source>
        <dbReference type="ARBA" id="ARBA00022448"/>
    </source>
</evidence>
<dbReference type="RefSeq" id="WP_221858078.1">
    <property type="nucleotide sequence ID" value="NZ_BAAAYV010000025.1"/>
</dbReference>
<comment type="caution">
    <text evidence="6">The sequence shown here is derived from an EMBL/GenBank/DDBJ whole genome shotgun (WGS) entry which is preliminary data.</text>
</comment>
<name>A0ABP7BS46_9MICO</name>
<proteinExistence type="inferred from homology"/>
<dbReference type="EMBL" id="BAAAYV010000025">
    <property type="protein sequence ID" value="GAA3668580.1"/>
    <property type="molecule type" value="Genomic_DNA"/>
</dbReference>
<evidence type="ECO:0000313" key="7">
    <source>
        <dbReference type="Proteomes" id="UP001410795"/>
    </source>
</evidence>
<reference evidence="7" key="1">
    <citation type="journal article" date="2019" name="Int. J. Syst. Evol. Microbiol.">
        <title>The Global Catalogue of Microorganisms (GCM) 10K type strain sequencing project: providing services to taxonomists for standard genome sequencing and annotation.</title>
        <authorList>
            <consortium name="The Broad Institute Genomics Platform"/>
            <consortium name="The Broad Institute Genome Sequencing Center for Infectious Disease"/>
            <person name="Wu L."/>
            <person name="Ma J."/>
        </authorList>
    </citation>
    <scope>NUCLEOTIDE SEQUENCE [LARGE SCALE GENOMIC DNA]</scope>
    <source>
        <strain evidence="7">JCM 16546</strain>
    </source>
</reference>
<dbReference type="InterPro" id="IPR050490">
    <property type="entry name" value="Bact_solute-bd_prot1"/>
</dbReference>
<keyword evidence="7" id="KW-1185">Reference proteome</keyword>
<gene>
    <name evidence="6" type="ORF">GCM10022202_33300</name>
</gene>
<dbReference type="SUPFAM" id="SSF53850">
    <property type="entry name" value="Periplasmic binding protein-like II"/>
    <property type="match status" value="1"/>
</dbReference>
<dbReference type="CDD" id="cd13585">
    <property type="entry name" value="PBP2_TMBP_like"/>
    <property type="match status" value="1"/>
</dbReference>
<dbReference type="Gene3D" id="3.40.190.10">
    <property type="entry name" value="Periplasmic binding protein-like II"/>
    <property type="match status" value="1"/>
</dbReference>
<evidence type="ECO:0000256" key="5">
    <source>
        <dbReference type="SAM" id="SignalP"/>
    </source>
</evidence>
<evidence type="ECO:0008006" key="8">
    <source>
        <dbReference type="Google" id="ProtNLM"/>
    </source>
</evidence>
<feature type="signal peptide" evidence="5">
    <location>
        <begin position="1"/>
        <end position="19"/>
    </location>
</feature>
<comment type="subcellular location">
    <subcellularLocation>
        <location evidence="1">Cell envelope</location>
    </subcellularLocation>
</comment>
<accession>A0ABP7BS46</accession>
<protein>
    <recommendedName>
        <fullName evidence="8">Sugar ABC transporter substrate-binding protein</fullName>
    </recommendedName>
</protein>
<dbReference type="Pfam" id="PF13416">
    <property type="entry name" value="SBP_bac_8"/>
    <property type="match status" value="1"/>
</dbReference>
<evidence type="ECO:0000256" key="4">
    <source>
        <dbReference type="ARBA" id="ARBA00022729"/>
    </source>
</evidence>
<feature type="chain" id="PRO_5046415343" description="Sugar ABC transporter substrate-binding protein" evidence="5">
    <location>
        <begin position="20"/>
        <end position="406"/>
    </location>
</feature>
<organism evidence="6 7">
    <name type="scientific">Microbacterium marinilacus</name>
    <dbReference type="NCBI Taxonomy" id="415209"/>
    <lineage>
        <taxon>Bacteria</taxon>
        <taxon>Bacillati</taxon>
        <taxon>Actinomycetota</taxon>
        <taxon>Actinomycetes</taxon>
        <taxon>Micrococcales</taxon>
        <taxon>Microbacteriaceae</taxon>
        <taxon>Microbacterium</taxon>
    </lineage>
</organism>
<keyword evidence="4 5" id="KW-0732">Signal</keyword>
<dbReference type="PANTHER" id="PTHR43649">
    <property type="entry name" value="ARABINOSE-BINDING PROTEIN-RELATED"/>
    <property type="match status" value="1"/>
</dbReference>
<evidence type="ECO:0000313" key="6">
    <source>
        <dbReference type="EMBL" id="GAA3668580.1"/>
    </source>
</evidence>
<dbReference type="PANTHER" id="PTHR43649:SF31">
    <property type="entry name" value="SN-GLYCEROL-3-PHOSPHATE-BINDING PERIPLASMIC PROTEIN UGPB"/>
    <property type="match status" value="1"/>
</dbReference>
<keyword evidence="3" id="KW-0813">Transport</keyword>
<dbReference type="PROSITE" id="PS51257">
    <property type="entry name" value="PROKAR_LIPOPROTEIN"/>
    <property type="match status" value="1"/>
</dbReference>
<dbReference type="InterPro" id="IPR006059">
    <property type="entry name" value="SBP"/>
</dbReference>
<evidence type="ECO:0000256" key="2">
    <source>
        <dbReference type="ARBA" id="ARBA00008520"/>
    </source>
</evidence>
<dbReference type="Proteomes" id="UP001410795">
    <property type="component" value="Unassembled WGS sequence"/>
</dbReference>